<sequence>MQTFVFIWLGQVFSLLGSSLSEFALAVWVYQTTGSITHYALLSLFIHLPSIFISPFAGAMVDRWSRRQAMIVSDSITGVTALAIMFLVFSQQLQVWHIYIAVGISSVCNAFQWPAYISVIPQLVPPKHLSRANGMVQGAIATARILGPSIAGVLIIKIHLHGILLIDFSTYLLAFFTLLSVKFPISQQQKIRRKVSIEKLWQEVISGWNYVVVRTGLRQLTIFFGVIYLSAGILQVLFLPMVLSFASEKELGIVMSVSGIGMLLGSVIVSLWGCSKRRIEGILVFVFIQGLCLCLGGLKPAVILAAIGGFGYLCSRAIVVSLNHTIWQQKVPQYLQGRVFSLQNMMEKFLLVITHLSAAPLVEFMFKPLMSENGILASSVGRIIGVGDGRGIALLFVLMGLLNIGAVLVAYRTPQLRRVEIELNDTDRFQVNKTETDNTEQTVLM</sequence>
<proteinExistence type="predicted"/>
<feature type="transmembrane region" description="Helical" evidence="7">
    <location>
        <begin position="162"/>
        <end position="185"/>
    </location>
</feature>
<dbReference type="RefSeq" id="WP_011612650.1">
    <property type="nucleotide sequence ID" value="NC_008312.1"/>
</dbReference>
<dbReference type="SUPFAM" id="SSF103473">
    <property type="entry name" value="MFS general substrate transporter"/>
    <property type="match status" value="1"/>
</dbReference>
<dbReference type="InterPro" id="IPR036259">
    <property type="entry name" value="MFS_trans_sf"/>
</dbReference>
<evidence type="ECO:0000256" key="6">
    <source>
        <dbReference type="ARBA" id="ARBA00023136"/>
    </source>
</evidence>
<dbReference type="PANTHER" id="PTHR43266:SF2">
    <property type="entry name" value="MAJOR FACILITATOR SUPERFAMILY (MFS) PROFILE DOMAIN-CONTAINING PROTEIN"/>
    <property type="match status" value="1"/>
</dbReference>
<evidence type="ECO:0000256" key="5">
    <source>
        <dbReference type="ARBA" id="ARBA00022989"/>
    </source>
</evidence>
<dbReference type="Pfam" id="PF07690">
    <property type="entry name" value="MFS_1"/>
    <property type="match status" value="1"/>
</dbReference>
<keyword evidence="6 7" id="KW-0472">Membrane</keyword>
<evidence type="ECO:0000256" key="7">
    <source>
        <dbReference type="SAM" id="Phobius"/>
    </source>
</evidence>
<comment type="subcellular location">
    <subcellularLocation>
        <location evidence="1">Cell membrane</location>
        <topology evidence="1">Multi-pass membrane protein</topology>
    </subcellularLocation>
</comment>
<evidence type="ECO:0000256" key="4">
    <source>
        <dbReference type="ARBA" id="ARBA00022692"/>
    </source>
</evidence>
<feature type="transmembrane region" description="Helical" evidence="7">
    <location>
        <begin position="96"/>
        <end position="117"/>
    </location>
</feature>
<accession>Q10ZM0</accession>
<evidence type="ECO:0000256" key="2">
    <source>
        <dbReference type="ARBA" id="ARBA00022448"/>
    </source>
</evidence>
<keyword evidence="3" id="KW-1003">Cell membrane</keyword>
<dbReference type="GO" id="GO:0005886">
    <property type="term" value="C:plasma membrane"/>
    <property type="evidence" value="ECO:0007669"/>
    <property type="project" value="UniProtKB-SubCell"/>
</dbReference>
<evidence type="ECO:0000256" key="1">
    <source>
        <dbReference type="ARBA" id="ARBA00004651"/>
    </source>
</evidence>
<dbReference type="EMBL" id="CP000393">
    <property type="protein sequence ID" value="ABG52304.1"/>
    <property type="molecule type" value="Genomic_DNA"/>
</dbReference>
<dbReference type="PANTHER" id="PTHR43266">
    <property type="entry name" value="MACROLIDE-EFFLUX PROTEIN"/>
    <property type="match status" value="1"/>
</dbReference>
<organism evidence="8">
    <name type="scientific">Trichodesmium erythraeum (strain IMS101)</name>
    <dbReference type="NCBI Taxonomy" id="203124"/>
    <lineage>
        <taxon>Bacteria</taxon>
        <taxon>Bacillati</taxon>
        <taxon>Cyanobacteriota</taxon>
        <taxon>Cyanophyceae</taxon>
        <taxon>Oscillatoriophycideae</taxon>
        <taxon>Oscillatoriales</taxon>
        <taxon>Microcoleaceae</taxon>
        <taxon>Trichodesmium</taxon>
    </lineage>
</organism>
<dbReference type="AlphaFoldDB" id="Q10ZM0"/>
<gene>
    <name evidence="8" type="ordered locus">Tery_3179</name>
</gene>
<dbReference type="KEGG" id="ter:Tery_3179"/>
<evidence type="ECO:0000313" key="8">
    <source>
        <dbReference type="EMBL" id="ABG52304.1"/>
    </source>
</evidence>
<feature type="transmembrane region" description="Helical" evidence="7">
    <location>
        <begin position="222"/>
        <end position="245"/>
    </location>
</feature>
<feature type="transmembrane region" description="Helical" evidence="7">
    <location>
        <begin position="281"/>
        <end position="298"/>
    </location>
</feature>
<dbReference type="InterPro" id="IPR011701">
    <property type="entry name" value="MFS"/>
</dbReference>
<dbReference type="STRING" id="203124.Tery_3179"/>
<dbReference type="Gene3D" id="1.20.1250.20">
    <property type="entry name" value="MFS general substrate transporter like domains"/>
    <property type="match status" value="1"/>
</dbReference>
<feature type="transmembrane region" description="Helical" evidence="7">
    <location>
        <begin position="69"/>
        <end position="90"/>
    </location>
</feature>
<dbReference type="eggNOG" id="COG2814">
    <property type="taxonomic scope" value="Bacteria"/>
</dbReference>
<keyword evidence="2" id="KW-0813">Transport</keyword>
<dbReference type="GO" id="GO:0022857">
    <property type="term" value="F:transmembrane transporter activity"/>
    <property type="evidence" value="ECO:0007669"/>
    <property type="project" value="InterPro"/>
</dbReference>
<feature type="transmembrane region" description="Helical" evidence="7">
    <location>
        <begin position="392"/>
        <end position="411"/>
    </location>
</feature>
<feature type="transmembrane region" description="Helical" evidence="7">
    <location>
        <begin position="36"/>
        <end position="57"/>
    </location>
</feature>
<dbReference type="HOGENOM" id="CLU_034180_16_0_3"/>
<keyword evidence="4 7" id="KW-0812">Transmembrane</keyword>
<name>Q10ZM0_TRIEI</name>
<dbReference type="CDD" id="cd06173">
    <property type="entry name" value="MFS_MefA_like"/>
    <property type="match status" value="1"/>
</dbReference>
<protein>
    <submittedName>
        <fullName evidence="8">Major facilitator superfamily MFS_1</fullName>
    </submittedName>
</protein>
<reference evidence="8" key="1">
    <citation type="submission" date="2006-06" db="EMBL/GenBank/DDBJ databases">
        <title>Complete sequence of Trichodesmium erythraeum IMS101.</title>
        <authorList>
            <consortium name="US DOE Joint Genome Institute"/>
            <person name="Copeland A."/>
            <person name="Lucas S."/>
            <person name="Lapidus A."/>
            <person name="Barry K."/>
            <person name="Detter J.C."/>
            <person name="Glavina del Rio T."/>
            <person name="Hammon N."/>
            <person name="Israni S."/>
            <person name="Dalin E."/>
            <person name="Tice H."/>
            <person name="Pitluck S."/>
            <person name="Kiss H."/>
            <person name="Munk A.C."/>
            <person name="Brettin T."/>
            <person name="Bruce D."/>
            <person name="Han C."/>
            <person name="Tapia R."/>
            <person name="Gilna P."/>
            <person name="Schmutz J."/>
            <person name="Larimer F."/>
            <person name="Land M."/>
            <person name="Hauser L."/>
            <person name="Kyrpides N."/>
            <person name="Kim E."/>
            <person name="Richardson P."/>
        </authorList>
    </citation>
    <scope>NUCLEOTIDE SEQUENCE [LARGE SCALE GENOMIC DNA]</scope>
    <source>
        <strain evidence="8">IMS101</strain>
    </source>
</reference>
<keyword evidence="5 7" id="KW-1133">Transmembrane helix</keyword>
<evidence type="ECO:0000256" key="3">
    <source>
        <dbReference type="ARBA" id="ARBA00022475"/>
    </source>
</evidence>
<feature type="transmembrane region" description="Helical" evidence="7">
    <location>
        <begin position="251"/>
        <end position="274"/>
    </location>
</feature>
<dbReference type="OrthoDB" id="9775268at2"/>